<sequence length="173" mass="19641">MKKILPLLFLASCAASDKDSAESLLTFVPPSYSLNDTLRADLNGDGELDLLMILEADSSNPEVGSRLLKLLTSDKRKYKEEWTNGNSIYCRFCNGEEGDPFQGIKIEGQTVRIEHFGGPNQKWARTTSFTYMNEDWYVIEDALVHMDENGEIQTKIMTPKDFGEVKMKEFNLE</sequence>
<gene>
    <name evidence="1" type="ordered locus">Lbys_0672</name>
</gene>
<dbReference type="RefSeq" id="WP_013407486.1">
    <property type="nucleotide sequence ID" value="NC_014655.1"/>
</dbReference>
<dbReference type="AlphaFoldDB" id="E4RYS2"/>
<dbReference type="OrthoDB" id="86940at2"/>
<keyword evidence="2" id="KW-1185">Reference proteome</keyword>
<dbReference type="STRING" id="649349.Lbys_0672"/>
<organism evidence="1 2">
    <name type="scientific">Leadbetterella byssophila (strain DSM 17132 / JCM 16389 / KACC 11308 / NBRC 106382 / 4M15)</name>
    <dbReference type="NCBI Taxonomy" id="649349"/>
    <lineage>
        <taxon>Bacteria</taxon>
        <taxon>Pseudomonadati</taxon>
        <taxon>Bacteroidota</taxon>
        <taxon>Cytophagia</taxon>
        <taxon>Cytophagales</taxon>
        <taxon>Leadbetterellaceae</taxon>
        <taxon>Leadbetterella</taxon>
    </lineage>
</organism>
<proteinExistence type="predicted"/>
<dbReference type="KEGG" id="lby:Lbys_0672"/>
<evidence type="ECO:0000313" key="1">
    <source>
        <dbReference type="EMBL" id="ADQ16434.1"/>
    </source>
</evidence>
<name>E4RYS2_LEAB4</name>
<protein>
    <submittedName>
        <fullName evidence="1">Uncharacterized protein</fullName>
    </submittedName>
</protein>
<accession>E4RYS2</accession>
<dbReference type="Proteomes" id="UP000007435">
    <property type="component" value="Chromosome"/>
</dbReference>
<reference evidence="1 2" key="2">
    <citation type="journal article" date="2011" name="Stand. Genomic Sci.">
        <title>Complete genome sequence of Leadbetterella byssophila type strain (4M15).</title>
        <authorList>
            <person name="Abt B."/>
            <person name="Teshima H."/>
            <person name="Lucas S."/>
            <person name="Lapidus A."/>
            <person name="Del Rio T.G."/>
            <person name="Nolan M."/>
            <person name="Tice H."/>
            <person name="Cheng J.F."/>
            <person name="Pitluck S."/>
            <person name="Liolios K."/>
            <person name="Pagani I."/>
            <person name="Ivanova N."/>
            <person name="Mavromatis K."/>
            <person name="Pati A."/>
            <person name="Tapia R."/>
            <person name="Han C."/>
            <person name="Goodwin L."/>
            <person name="Chen A."/>
            <person name="Palaniappan K."/>
            <person name="Land M."/>
            <person name="Hauser L."/>
            <person name="Chang Y.J."/>
            <person name="Jeffries C.D."/>
            <person name="Rohde M."/>
            <person name="Goker M."/>
            <person name="Tindall B.J."/>
            <person name="Detter J.C."/>
            <person name="Woyke T."/>
            <person name="Bristow J."/>
            <person name="Eisen J.A."/>
            <person name="Markowitz V."/>
            <person name="Hugenholtz P."/>
            <person name="Klenk H.P."/>
            <person name="Kyrpides N.C."/>
        </authorList>
    </citation>
    <scope>NUCLEOTIDE SEQUENCE [LARGE SCALE GENOMIC DNA]</scope>
    <source>
        <strain evidence="2">DSM 17132 / JCM 16389 / KACC 11308 / NBRC 106382 / 4M15</strain>
    </source>
</reference>
<dbReference type="EMBL" id="CP002305">
    <property type="protein sequence ID" value="ADQ16434.1"/>
    <property type="molecule type" value="Genomic_DNA"/>
</dbReference>
<evidence type="ECO:0000313" key="2">
    <source>
        <dbReference type="Proteomes" id="UP000007435"/>
    </source>
</evidence>
<reference key="1">
    <citation type="submission" date="2010-11" db="EMBL/GenBank/DDBJ databases">
        <title>The complete genome of Leadbetterella byssophila DSM 17132.</title>
        <authorList>
            <consortium name="US DOE Joint Genome Institute (JGI-PGF)"/>
            <person name="Lucas S."/>
            <person name="Copeland A."/>
            <person name="Lapidus A."/>
            <person name="Glavina del Rio T."/>
            <person name="Dalin E."/>
            <person name="Tice H."/>
            <person name="Bruce D."/>
            <person name="Goodwin L."/>
            <person name="Pitluck S."/>
            <person name="Kyrpides N."/>
            <person name="Mavromatis K."/>
            <person name="Ivanova N."/>
            <person name="Teshima H."/>
            <person name="Brettin T."/>
            <person name="Detter J.C."/>
            <person name="Han C."/>
            <person name="Tapia R."/>
            <person name="Land M."/>
            <person name="Hauser L."/>
            <person name="Markowitz V."/>
            <person name="Cheng J.-F."/>
            <person name="Hugenholtz P."/>
            <person name="Woyke T."/>
            <person name="Wu D."/>
            <person name="Tindall B."/>
            <person name="Pomrenke H.G."/>
            <person name="Brambilla E."/>
            <person name="Klenk H.-P."/>
            <person name="Eisen J.A."/>
        </authorList>
    </citation>
    <scope>NUCLEOTIDE SEQUENCE [LARGE SCALE GENOMIC DNA]</scope>
    <source>
        <strain>DSM 17132</strain>
    </source>
</reference>
<dbReference type="HOGENOM" id="CLU_115833_0_0_10"/>